<dbReference type="SUPFAM" id="SSF52972">
    <property type="entry name" value="ITPase-like"/>
    <property type="match status" value="1"/>
</dbReference>
<dbReference type="AlphaFoldDB" id="Q0QKD6"/>
<sequence length="193" mass="20718">MRQRLTIATGNPTKVAEIEAMLGPLPIHTQRQPTDLDVEETGATYLENASLKAIAAALRTNGWALADDSGLEIDALNGAPGLISARYAETNEAKIERVLNELGDSLYRSACFRSTMVISDPSGTCVASAEGICWGELLRAPAYPGGGYESLLWIREARCTYGELNGAQLTRLGSRGKAARALAPDLRRLLKLT</sequence>
<accession>Q0QKD6</accession>
<dbReference type="InterPro" id="IPR029001">
    <property type="entry name" value="ITPase-like_fam"/>
</dbReference>
<evidence type="ECO:0000256" key="1">
    <source>
        <dbReference type="ARBA" id="ARBA00008023"/>
    </source>
</evidence>
<dbReference type="PANTHER" id="PTHR11067:SF9">
    <property type="entry name" value="INOSINE TRIPHOSPHATE PYROPHOSPHATASE"/>
    <property type="match status" value="1"/>
</dbReference>
<reference evidence="3" key="1">
    <citation type="journal article" date="2006" name="Mar. Ecol. Prog. Ser.">
        <title>Gene diversity and organization in rbcL-containing genome fragments from uncultivated Synechococcus in the Gulf of Mexico.</title>
        <authorList>
            <person name="John D.E."/>
            <person name="Wawrik B."/>
            <person name="Tabita F.R."/>
            <person name="Paul J.H."/>
        </authorList>
    </citation>
    <scope>NUCLEOTIDE SEQUENCE</scope>
</reference>
<proteinExistence type="inferred from homology"/>
<dbReference type="Pfam" id="PF01725">
    <property type="entry name" value="Ham1p_like"/>
    <property type="match status" value="1"/>
</dbReference>
<dbReference type="InterPro" id="IPR002637">
    <property type="entry name" value="RdgB/HAM1"/>
</dbReference>
<gene>
    <name evidence="3" type="primary">ham1</name>
</gene>
<keyword evidence="2" id="KW-0378">Hydrolase</keyword>
<organism evidence="3">
    <name type="scientific">uncultured marine type-A Synechococcus GOM 4N23</name>
    <dbReference type="NCBI Taxonomy" id="364152"/>
    <lineage>
        <taxon>Bacteria</taxon>
        <taxon>Bacillati</taxon>
        <taxon>Cyanobacteriota</taxon>
        <taxon>Cyanophyceae</taxon>
        <taxon>Synechococcales</taxon>
        <taxon>Synechococcaceae</taxon>
        <taxon>Synechococcus</taxon>
        <taxon>environmental samples</taxon>
    </lineage>
</organism>
<dbReference type="GO" id="GO:0005829">
    <property type="term" value="C:cytosol"/>
    <property type="evidence" value="ECO:0007669"/>
    <property type="project" value="TreeGrafter"/>
</dbReference>
<dbReference type="EMBL" id="DQ325541">
    <property type="protein sequence ID" value="ABD96393.1"/>
    <property type="molecule type" value="Genomic_DNA"/>
</dbReference>
<comment type="similarity">
    <text evidence="1">Belongs to the HAM1 NTPase family.</text>
</comment>
<dbReference type="CDD" id="cd00515">
    <property type="entry name" value="HAM1"/>
    <property type="match status" value="1"/>
</dbReference>
<dbReference type="GO" id="GO:0047429">
    <property type="term" value="F:nucleoside triphosphate diphosphatase activity"/>
    <property type="evidence" value="ECO:0007669"/>
    <property type="project" value="InterPro"/>
</dbReference>
<evidence type="ECO:0000313" key="3">
    <source>
        <dbReference type="EMBL" id="ABD96393.1"/>
    </source>
</evidence>
<name>Q0QKD6_9SYNE</name>
<dbReference type="Gene3D" id="3.90.950.10">
    <property type="match status" value="1"/>
</dbReference>
<dbReference type="PANTHER" id="PTHR11067">
    <property type="entry name" value="INOSINE TRIPHOSPHATE PYROPHOSPHATASE/HAM1 PROTEIN"/>
    <property type="match status" value="1"/>
</dbReference>
<protein>
    <submittedName>
        <fullName evidence="3">Ham1-like protein</fullName>
    </submittedName>
</protein>
<dbReference type="GO" id="GO:0009143">
    <property type="term" value="P:nucleoside triphosphate catabolic process"/>
    <property type="evidence" value="ECO:0007669"/>
    <property type="project" value="InterPro"/>
</dbReference>
<evidence type="ECO:0000256" key="2">
    <source>
        <dbReference type="ARBA" id="ARBA00022801"/>
    </source>
</evidence>